<proteinExistence type="predicted"/>
<reference evidence="1" key="1">
    <citation type="submission" date="2021-09" db="EMBL/GenBank/DDBJ databases">
        <title>The genome of Mauremys mutica provides insights into the evolution of semi-aquatic lifestyle.</title>
        <authorList>
            <person name="Gong S."/>
            <person name="Gao Y."/>
        </authorList>
    </citation>
    <scope>NUCLEOTIDE SEQUENCE</scope>
    <source>
        <strain evidence="1">MM-2020</strain>
        <tissue evidence="1">Muscle</tissue>
    </source>
</reference>
<organism evidence="1 2">
    <name type="scientific">Mauremys mutica</name>
    <name type="common">yellowpond turtle</name>
    <dbReference type="NCBI Taxonomy" id="74926"/>
    <lineage>
        <taxon>Eukaryota</taxon>
        <taxon>Metazoa</taxon>
        <taxon>Chordata</taxon>
        <taxon>Craniata</taxon>
        <taxon>Vertebrata</taxon>
        <taxon>Euteleostomi</taxon>
        <taxon>Archelosauria</taxon>
        <taxon>Testudinata</taxon>
        <taxon>Testudines</taxon>
        <taxon>Cryptodira</taxon>
        <taxon>Durocryptodira</taxon>
        <taxon>Testudinoidea</taxon>
        <taxon>Geoemydidae</taxon>
        <taxon>Geoemydinae</taxon>
        <taxon>Mauremys</taxon>
    </lineage>
</organism>
<comment type="caution">
    <text evidence="1">The sequence shown here is derived from an EMBL/GenBank/DDBJ whole genome shotgun (WGS) entry which is preliminary data.</text>
</comment>
<accession>A0A9D3XPC3</accession>
<dbReference type="Proteomes" id="UP000827986">
    <property type="component" value="Unassembled WGS sequence"/>
</dbReference>
<dbReference type="EMBL" id="JAHDVG010000466">
    <property type="protein sequence ID" value="KAH1183126.1"/>
    <property type="molecule type" value="Genomic_DNA"/>
</dbReference>
<name>A0A9D3XPC3_9SAUR</name>
<gene>
    <name evidence="1" type="ORF">KIL84_004618</name>
</gene>
<dbReference type="AlphaFoldDB" id="A0A9D3XPC3"/>
<evidence type="ECO:0000313" key="1">
    <source>
        <dbReference type="EMBL" id="KAH1183126.1"/>
    </source>
</evidence>
<keyword evidence="2" id="KW-1185">Reference proteome</keyword>
<evidence type="ECO:0000313" key="2">
    <source>
        <dbReference type="Proteomes" id="UP000827986"/>
    </source>
</evidence>
<sequence>MGFSPSEQTLFPHDACPWSHALGWELLILPEIPHTIAAVENSLRGTMEDFRLYRLKFFSCPITTMPPPLGVTSEGQVPFHLKSPTQALLAMGLDGVNIFLSVPLPEPNGFPLVMGL</sequence>
<protein>
    <submittedName>
        <fullName evidence="1">Uncharacterized protein</fullName>
    </submittedName>
</protein>